<feature type="chain" id="PRO_5046602884" evidence="1">
    <location>
        <begin position="23"/>
        <end position="137"/>
    </location>
</feature>
<protein>
    <submittedName>
        <fullName evidence="2">Uncharacterized protein</fullName>
    </submittedName>
</protein>
<sequence>MRLLNYTGLGLIAAWMLSPVGGQSSFRQISFGPTNVVEDVVFPHVIPNSDVRMPDVPISETQTDSLYLAGIMMPEARGYPRDTWGHIKVPTIKYHEGTSALGHEGWYKTGNFTLELDSYSFFIGIPIGGIDSADFVD</sequence>
<organism evidence="2 3">
    <name type="scientific">Alternaria tenuissima</name>
    <dbReference type="NCBI Taxonomy" id="119927"/>
    <lineage>
        <taxon>Eukaryota</taxon>
        <taxon>Fungi</taxon>
        <taxon>Dikarya</taxon>
        <taxon>Ascomycota</taxon>
        <taxon>Pezizomycotina</taxon>
        <taxon>Dothideomycetes</taxon>
        <taxon>Pleosporomycetidae</taxon>
        <taxon>Pleosporales</taxon>
        <taxon>Pleosporineae</taxon>
        <taxon>Pleosporaceae</taxon>
        <taxon>Alternaria</taxon>
        <taxon>Alternaria sect. Alternaria</taxon>
        <taxon>Alternaria alternata complex</taxon>
    </lineage>
</organism>
<reference evidence="3" key="1">
    <citation type="journal article" date="2019" name="bioRxiv">
        <title>Genomics, evolutionary history and diagnostics of the Alternaria alternata species group including apple and Asian pear pathotypes.</title>
        <authorList>
            <person name="Armitage A.D."/>
            <person name="Cockerton H.M."/>
            <person name="Sreenivasaprasad S."/>
            <person name="Woodhall J.W."/>
            <person name="Lane C.R."/>
            <person name="Harrison R.J."/>
            <person name="Clarkson J.P."/>
        </authorList>
    </citation>
    <scope>NUCLEOTIDE SEQUENCE [LARGE SCALE GENOMIC DNA]</scope>
    <source>
        <strain evidence="3">FERA 635</strain>
    </source>
</reference>
<evidence type="ECO:0000313" key="3">
    <source>
        <dbReference type="Proteomes" id="UP000293195"/>
    </source>
</evidence>
<name>A0ABY0FXY4_9PLEO</name>
<comment type="caution">
    <text evidence="2">The sequence shown here is derived from an EMBL/GenBank/DDBJ whole genome shotgun (WGS) entry which is preliminary data.</text>
</comment>
<dbReference type="EMBL" id="PDXF01000060">
    <property type="protein sequence ID" value="RYN92257.1"/>
    <property type="molecule type" value="Genomic_DNA"/>
</dbReference>
<keyword evidence="1" id="KW-0732">Signal</keyword>
<dbReference type="Proteomes" id="UP000293195">
    <property type="component" value="Unassembled WGS sequence"/>
</dbReference>
<feature type="signal peptide" evidence="1">
    <location>
        <begin position="1"/>
        <end position="22"/>
    </location>
</feature>
<evidence type="ECO:0000256" key="1">
    <source>
        <dbReference type="SAM" id="SignalP"/>
    </source>
</evidence>
<accession>A0ABY0FXY4</accession>
<keyword evidence="3" id="KW-1185">Reference proteome</keyword>
<proteinExistence type="predicted"/>
<evidence type="ECO:0000313" key="2">
    <source>
        <dbReference type="EMBL" id="RYN92257.1"/>
    </source>
</evidence>
<gene>
    <name evidence="2" type="ORF">AA0119_g10099</name>
</gene>